<organism evidence="2 3">
    <name type="scientific">Desulfoferula mesophila</name>
    <dbReference type="NCBI Taxonomy" id="3058419"/>
    <lineage>
        <taxon>Bacteria</taxon>
        <taxon>Pseudomonadati</taxon>
        <taxon>Thermodesulfobacteriota</taxon>
        <taxon>Desulfarculia</taxon>
        <taxon>Desulfarculales</taxon>
        <taxon>Desulfarculaceae</taxon>
        <taxon>Desulfoferula</taxon>
    </lineage>
</organism>
<keyword evidence="3" id="KW-1185">Reference proteome</keyword>
<dbReference type="EMBL" id="AP028679">
    <property type="protein sequence ID" value="BEQ16330.1"/>
    <property type="molecule type" value="Genomic_DNA"/>
</dbReference>
<dbReference type="Proteomes" id="UP001366166">
    <property type="component" value="Chromosome"/>
</dbReference>
<dbReference type="InterPro" id="IPR003729">
    <property type="entry name" value="Bi_nuclease_dom"/>
</dbReference>
<gene>
    <name evidence="2" type="ORF">FAK_33960</name>
</gene>
<dbReference type="AlphaFoldDB" id="A0AAU9EXT8"/>
<dbReference type="RefSeq" id="WP_338602002.1">
    <property type="nucleotide sequence ID" value="NZ_AP028679.1"/>
</dbReference>
<dbReference type="PANTHER" id="PTHR15160:SF1">
    <property type="entry name" value="VON HIPPEL-LINDAU DISEASE TUMOR SUPPRESSOR"/>
    <property type="match status" value="1"/>
</dbReference>
<dbReference type="PROSITE" id="PS51658">
    <property type="entry name" value="BFN"/>
    <property type="match status" value="1"/>
</dbReference>
<proteinExistence type="predicted"/>
<protein>
    <recommendedName>
        <fullName evidence="1">BFN domain-containing protein</fullName>
    </recommendedName>
</protein>
<dbReference type="KEGG" id="dmp:FAK_33960"/>
<accession>A0AAU9EXT8</accession>
<dbReference type="Gene3D" id="3.10.690.10">
    <property type="entry name" value="Bifunctional nuclease domain"/>
    <property type="match status" value="1"/>
</dbReference>
<evidence type="ECO:0000259" key="1">
    <source>
        <dbReference type="PROSITE" id="PS51658"/>
    </source>
</evidence>
<dbReference type="SUPFAM" id="SSF103256">
    <property type="entry name" value="Hypothetical protein TM0160"/>
    <property type="match status" value="1"/>
</dbReference>
<dbReference type="Pfam" id="PF02577">
    <property type="entry name" value="BFN_dom"/>
    <property type="match status" value="1"/>
</dbReference>
<dbReference type="InterPro" id="IPR036104">
    <property type="entry name" value="BFN_sf"/>
</dbReference>
<feature type="domain" description="BFN" evidence="1">
    <location>
        <begin position="1"/>
        <end position="133"/>
    </location>
</feature>
<sequence length="157" mass="17161">MIHMKVQGLTIDPATNSPIIILQELTGERTLPIWIGLLEATAIASELEKVTFSRPMTHDLALSLITHMGRKILKVEVTALQDNTFYAQLYLQDAAGEVSTVDSRPSDAIALALRAQAPILVAEEVLATAAASPAQGDKEWKDLLESMDPEDFGKYKM</sequence>
<dbReference type="GO" id="GO:0004518">
    <property type="term" value="F:nuclease activity"/>
    <property type="evidence" value="ECO:0007669"/>
    <property type="project" value="InterPro"/>
</dbReference>
<evidence type="ECO:0000313" key="2">
    <source>
        <dbReference type="EMBL" id="BEQ16330.1"/>
    </source>
</evidence>
<dbReference type="PANTHER" id="PTHR15160">
    <property type="entry name" value="VON HIPPEL-LINDAU PROTEIN"/>
    <property type="match status" value="1"/>
</dbReference>
<name>A0AAU9EXT8_9BACT</name>
<reference evidence="3" key="1">
    <citation type="journal article" date="2023" name="Arch. Microbiol.">
        <title>Desulfoferula mesophilus gen. nov. sp. nov., a mesophilic sulfate-reducing bacterium isolated from a brackish lake sediment.</title>
        <authorList>
            <person name="Watanabe T."/>
            <person name="Yabe T."/>
            <person name="Tsuji J.M."/>
            <person name="Fukui M."/>
        </authorList>
    </citation>
    <scope>NUCLEOTIDE SEQUENCE [LARGE SCALE GENOMIC DNA]</scope>
    <source>
        <strain evidence="3">12FAK</strain>
    </source>
</reference>
<evidence type="ECO:0000313" key="3">
    <source>
        <dbReference type="Proteomes" id="UP001366166"/>
    </source>
</evidence>